<evidence type="ECO:0000313" key="4">
    <source>
        <dbReference type="Proteomes" id="UP000297245"/>
    </source>
</evidence>
<feature type="chain" id="PRO_5021031667" description="Phytocyanin domain-containing protein" evidence="2">
    <location>
        <begin position="21"/>
        <end position="465"/>
    </location>
</feature>
<evidence type="ECO:0000256" key="2">
    <source>
        <dbReference type="SAM" id="SignalP"/>
    </source>
</evidence>
<keyword evidence="2" id="KW-0732">Signal</keyword>
<feature type="signal peptide" evidence="2">
    <location>
        <begin position="1"/>
        <end position="20"/>
    </location>
</feature>
<name>A0A4S8LN18_DENBC</name>
<reference evidence="3 4" key="1">
    <citation type="journal article" date="2019" name="Nat. Ecol. Evol.">
        <title>Megaphylogeny resolves global patterns of mushroom evolution.</title>
        <authorList>
            <person name="Varga T."/>
            <person name="Krizsan K."/>
            <person name="Foldi C."/>
            <person name="Dima B."/>
            <person name="Sanchez-Garcia M."/>
            <person name="Sanchez-Ramirez S."/>
            <person name="Szollosi G.J."/>
            <person name="Szarkandi J.G."/>
            <person name="Papp V."/>
            <person name="Albert L."/>
            <person name="Andreopoulos W."/>
            <person name="Angelini C."/>
            <person name="Antonin V."/>
            <person name="Barry K.W."/>
            <person name="Bougher N.L."/>
            <person name="Buchanan P."/>
            <person name="Buyck B."/>
            <person name="Bense V."/>
            <person name="Catcheside P."/>
            <person name="Chovatia M."/>
            <person name="Cooper J."/>
            <person name="Damon W."/>
            <person name="Desjardin D."/>
            <person name="Finy P."/>
            <person name="Geml J."/>
            <person name="Haridas S."/>
            <person name="Hughes K."/>
            <person name="Justo A."/>
            <person name="Karasinski D."/>
            <person name="Kautmanova I."/>
            <person name="Kiss B."/>
            <person name="Kocsube S."/>
            <person name="Kotiranta H."/>
            <person name="LaButti K.M."/>
            <person name="Lechner B.E."/>
            <person name="Liimatainen K."/>
            <person name="Lipzen A."/>
            <person name="Lukacs Z."/>
            <person name="Mihaltcheva S."/>
            <person name="Morgado L.N."/>
            <person name="Niskanen T."/>
            <person name="Noordeloos M.E."/>
            <person name="Ohm R.A."/>
            <person name="Ortiz-Santana B."/>
            <person name="Ovrebo C."/>
            <person name="Racz N."/>
            <person name="Riley R."/>
            <person name="Savchenko A."/>
            <person name="Shiryaev A."/>
            <person name="Soop K."/>
            <person name="Spirin V."/>
            <person name="Szebenyi C."/>
            <person name="Tomsovsky M."/>
            <person name="Tulloss R.E."/>
            <person name="Uehling J."/>
            <person name="Grigoriev I.V."/>
            <person name="Vagvolgyi C."/>
            <person name="Papp T."/>
            <person name="Martin F.M."/>
            <person name="Miettinen O."/>
            <person name="Hibbett D.S."/>
            <person name="Nagy L.G."/>
        </authorList>
    </citation>
    <scope>NUCLEOTIDE SEQUENCE [LARGE SCALE GENOMIC DNA]</scope>
    <source>
        <strain evidence="3 4">CBS 962.96</strain>
    </source>
</reference>
<evidence type="ECO:0000256" key="1">
    <source>
        <dbReference type="SAM" id="MobiDB-lite"/>
    </source>
</evidence>
<feature type="region of interest" description="Disordered" evidence="1">
    <location>
        <begin position="402"/>
        <end position="440"/>
    </location>
</feature>
<dbReference type="Proteomes" id="UP000297245">
    <property type="component" value="Unassembled WGS sequence"/>
</dbReference>
<accession>A0A4S8LN18</accession>
<dbReference type="SUPFAM" id="SSF49503">
    <property type="entry name" value="Cupredoxins"/>
    <property type="match status" value="1"/>
</dbReference>
<sequence length="465" mass="47260">MVLIKPLIGAAALLSGFAAALPRPDSAVGGEVAVSAPNGTPITDTAELASQTAAEAAAASQTDSASSYGSSDSSSGCGSEGCGSESSSSSSGCGESGCGDSTTTAMMSESTSESMMMSESMMTDSVMMSESMMTESMMSESTSTMAYSMPSYGSGGYNWQNSGYDNCVQQCIASFGAPPATYTPPTATSGSEGSSGSGSTITVIVAPTAGVLRYMPAFVNASVGTTIEFMWGADNHTVTKSSELLPCNHSTEDPSFISGVQKKGFTFTQVVNDTNPTFYYCGVPTHCQKGMFGIINPPSSFGSPTSVSGMMQSMMDSNPMLEAYASYSVNVTSGKPGSNWGGSIALDSMPDWSHELIAENVLYTRNLLAMNPEFVKDDGSIDMSTFGSMPLSIPNDYSQALNSVGSSGSAGSSDSSSTGSQSTDSQSTDSASQAGATPGSNGAISVSSSKMLVAATVLVATVFAL</sequence>
<keyword evidence="4" id="KW-1185">Reference proteome</keyword>
<dbReference type="InterPro" id="IPR052953">
    <property type="entry name" value="Ser-rich/MCO-related"/>
</dbReference>
<dbReference type="PANTHER" id="PTHR34883">
    <property type="entry name" value="SERINE-RICH PROTEIN, PUTATIVE-RELATED-RELATED"/>
    <property type="match status" value="1"/>
</dbReference>
<feature type="region of interest" description="Disordered" evidence="1">
    <location>
        <begin position="62"/>
        <end position="118"/>
    </location>
</feature>
<dbReference type="InterPro" id="IPR008972">
    <property type="entry name" value="Cupredoxin"/>
</dbReference>
<dbReference type="OrthoDB" id="2331100at2759"/>
<dbReference type="PANTHER" id="PTHR34883:SF8">
    <property type="entry name" value="EXTRACELLULAR SERINE-RICH PROTEIN (AFU_ORTHOLOGUE AFUA_6G00670)"/>
    <property type="match status" value="1"/>
</dbReference>
<dbReference type="AlphaFoldDB" id="A0A4S8LN18"/>
<dbReference type="Gene3D" id="2.60.40.420">
    <property type="entry name" value="Cupredoxins - blue copper proteins"/>
    <property type="match status" value="1"/>
</dbReference>
<protein>
    <recommendedName>
        <fullName evidence="5">Phytocyanin domain-containing protein</fullName>
    </recommendedName>
</protein>
<feature type="compositionally biased region" description="Low complexity" evidence="1">
    <location>
        <begin position="405"/>
        <end position="437"/>
    </location>
</feature>
<evidence type="ECO:0008006" key="5">
    <source>
        <dbReference type="Google" id="ProtNLM"/>
    </source>
</evidence>
<evidence type="ECO:0000313" key="3">
    <source>
        <dbReference type="EMBL" id="THU90732.1"/>
    </source>
</evidence>
<gene>
    <name evidence="3" type="ORF">K435DRAFT_760097</name>
</gene>
<dbReference type="EMBL" id="ML179327">
    <property type="protein sequence ID" value="THU90732.1"/>
    <property type="molecule type" value="Genomic_DNA"/>
</dbReference>
<proteinExistence type="predicted"/>
<organism evidence="3 4">
    <name type="scientific">Dendrothele bispora (strain CBS 962.96)</name>
    <dbReference type="NCBI Taxonomy" id="1314807"/>
    <lineage>
        <taxon>Eukaryota</taxon>
        <taxon>Fungi</taxon>
        <taxon>Dikarya</taxon>
        <taxon>Basidiomycota</taxon>
        <taxon>Agaricomycotina</taxon>
        <taxon>Agaricomycetes</taxon>
        <taxon>Agaricomycetidae</taxon>
        <taxon>Agaricales</taxon>
        <taxon>Agaricales incertae sedis</taxon>
        <taxon>Dendrothele</taxon>
    </lineage>
</organism>